<gene>
    <name evidence="7" type="ORF">ADU74_01380</name>
</gene>
<dbReference type="InterPro" id="IPR035996">
    <property type="entry name" value="4pyrrol_Methylase_sf"/>
</dbReference>
<dbReference type="InterPro" id="IPR012818">
    <property type="entry name" value="CbiE"/>
</dbReference>
<protein>
    <submittedName>
        <fullName evidence="7">Precorrin-6Y-methylase</fullName>
    </submittedName>
</protein>
<dbReference type="InterPro" id="IPR000878">
    <property type="entry name" value="4pyrrol_Mease"/>
</dbReference>
<keyword evidence="3" id="KW-0489">Methyltransferase</keyword>
<dbReference type="AlphaFoldDB" id="A0A9Q1V0D4"/>
<proteinExistence type="predicted"/>
<comment type="pathway">
    <text evidence="1">Cofactor biosynthesis; adenosylcobalamin biosynthesis.</text>
</comment>
<comment type="caution">
    <text evidence="7">The sequence shown here is derived from an EMBL/GenBank/DDBJ whole genome shotgun (WGS) entry which is preliminary data.</text>
</comment>
<dbReference type="EMBL" id="LGVR01000005">
    <property type="protein sequence ID" value="KOA90153.1"/>
    <property type="molecule type" value="Genomic_DNA"/>
</dbReference>
<dbReference type="SUPFAM" id="SSF53790">
    <property type="entry name" value="Tetrapyrrole methylase"/>
    <property type="match status" value="1"/>
</dbReference>
<dbReference type="NCBIfam" id="TIGR02467">
    <property type="entry name" value="CbiE"/>
    <property type="match status" value="1"/>
</dbReference>
<organism evidence="7 8">
    <name type="scientific">Clostridium botulinum</name>
    <dbReference type="NCBI Taxonomy" id="1491"/>
    <lineage>
        <taxon>Bacteria</taxon>
        <taxon>Bacillati</taxon>
        <taxon>Bacillota</taxon>
        <taxon>Clostridia</taxon>
        <taxon>Eubacteriales</taxon>
        <taxon>Clostridiaceae</taxon>
        <taxon>Clostridium</taxon>
    </lineage>
</organism>
<dbReference type="Gene3D" id="3.30.950.10">
    <property type="entry name" value="Methyltransferase, Cobalt-precorrin-4 Transmethylase, Domain 2"/>
    <property type="match status" value="1"/>
</dbReference>
<dbReference type="Proteomes" id="UP000037540">
    <property type="component" value="Unassembled WGS sequence"/>
</dbReference>
<dbReference type="GO" id="GO:0008276">
    <property type="term" value="F:protein methyltransferase activity"/>
    <property type="evidence" value="ECO:0007669"/>
    <property type="project" value="InterPro"/>
</dbReference>
<feature type="domain" description="Tetrapyrrole methylase" evidence="6">
    <location>
        <begin position="5"/>
        <end position="188"/>
    </location>
</feature>
<dbReference type="GO" id="GO:0009236">
    <property type="term" value="P:cobalamin biosynthetic process"/>
    <property type="evidence" value="ECO:0007669"/>
    <property type="project" value="UniProtKB-KW"/>
</dbReference>
<evidence type="ECO:0000256" key="1">
    <source>
        <dbReference type="ARBA" id="ARBA00004953"/>
    </source>
</evidence>
<dbReference type="Gene3D" id="3.40.1010.10">
    <property type="entry name" value="Cobalt-precorrin-4 Transmethylase, Domain 1"/>
    <property type="match status" value="1"/>
</dbReference>
<dbReference type="InterPro" id="IPR050714">
    <property type="entry name" value="Cobalamin_biosynth_MTase"/>
</dbReference>
<keyword evidence="5" id="KW-0949">S-adenosyl-L-methionine</keyword>
<reference evidence="7 8" key="1">
    <citation type="submission" date="2015-07" db="EMBL/GenBank/DDBJ databases">
        <title>Draft genome sequences of 17 French Clostridium botulinum group III.</title>
        <authorList>
            <person name="Woudstra C."/>
            <person name="Le Marechal C."/>
            <person name="Souillard R."/>
            <person name="Bayon-Auboyer M.-H."/>
            <person name="Dessouter D."/>
            <person name="Fach P."/>
        </authorList>
    </citation>
    <scope>NUCLEOTIDE SEQUENCE [LARGE SCALE GENOMIC DNA]</scope>
    <source>
        <strain evidence="7 8">12LNRI-CD</strain>
    </source>
</reference>
<dbReference type="Pfam" id="PF00590">
    <property type="entry name" value="TP_methylase"/>
    <property type="match status" value="1"/>
</dbReference>
<evidence type="ECO:0000256" key="5">
    <source>
        <dbReference type="ARBA" id="ARBA00022691"/>
    </source>
</evidence>
<dbReference type="RefSeq" id="WP_013726484.1">
    <property type="nucleotide sequence ID" value="NZ_LGVO01000031.1"/>
</dbReference>
<evidence type="ECO:0000256" key="4">
    <source>
        <dbReference type="ARBA" id="ARBA00022679"/>
    </source>
</evidence>
<dbReference type="OrthoDB" id="9780707at2"/>
<dbReference type="InterPro" id="IPR014776">
    <property type="entry name" value="4pyrrole_Mease_sub2"/>
</dbReference>
<dbReference type="InterPro" id="IPR014777">
    <property type="entry name" value="4pyrrole_Mease_sub1"/>
</dbReference>
<name>A0A9Q1V0D4_CLOBO</name>
<evidence type="ECO:0000259" key="6">
    <source>
        <dbReference type="Pfam" id="PF00590"/>
    </source>
</evidence>
<keyword evidence="2" id="KW-0169">Cobalamin biosynthesis</keyword>
<dbReference type="CDD" id="cd11644">
    <property type="entry name" value="Precorrin-6Y-MT"/>
    <property type="match status" value="1"/>
</dbReference>
<evidence type="ECO:0000313" key="8">
    <source>
        <dbReference type="Proteomes" id="UP000037540"/>
    </source>
</evidence>
<evidence type="ECO:0000256" key="2">
    <source>
        <dbReference type="ARBA" id="ARBA00022573"/>
    </source>
</evidence>
<dbReference type="GO" id="GO:0032259">
    <property type="term" value="P:methylation"/>
    <property type="evidence" value="ECO:0007669"/>
    <property type="project" value="UniProtKB-KW"/>
</dbReference>
<evidence type="ECO:0000256" key="3">
    <source>
        <dbReference type="ARBA" id="ARBA00022603"/>
    </source>
</evidence>
<dbReference type="PANTHER" id="PTHR43182">
    <property type="entry name" value="COBALT-PRECORRIN-6B C(15)-METHYLTRANSFERASE (DECARBOXYLATING)"/>
    <property type="match status" value="1"/>
</dbReference>
<keyword evidence="4" id="KW-0808">Transferase</keyword>
<evidence type="ECO:0000313" key="7">
    <source>
        <dbReference type="EMBL" id="KOA90153.1"/>
    </source>
</evidence>
<accession>A0A9Q1V0D4</accession>
<sequence length="211" mass="23996">MQDKKVYIVGIGPGSSKYILPKAIEVMENSDVVVAFERVKKSIEFINKSIISVKKLQDIIEIIKGNECKSVSIAASGDPNFYGITEYIKKNFSGYIEIVPGITSLQYFTSKLKISWGNAYVGSMHGREEDFINIVKENRISMWLTDKKNSPNKLCKKLYEISENFKVYVGENLSYDNEKIVVGTVEKIKDMEFSDLTVMIIEGIENDIHKR</sequence>
<dbReference type="PANTHER" id="PTHR43182:SF1">
    <property type="entry name" value="COBALT-PRECORRIN-7 C(5)-METHYLTRANSFERASE"/>
    <property type="match status" value="1"/>
</dbReference>